<organism evidence="3 4">
    <name type="scientific">Microbacterium thalassium</name>
    <dbReference type="NCBI Taxonomy" id="362649"/>
    <lineage>
        <taxon>Bacteria</taxon>
        <taxon>Bacillati</taxon>
        <taxon>Actinomycetota</taxon>
        <taxon>Actinomycetes</taxon>
        <taxon>Micrococcales</taxon>
        <taxon>Microbacteriaceae</taxon>
        <taxon>Microbacterium</taxon>
    </lineage>
</organism>
<gene>
    <name evidence="3" type="ORF">HD594_001444</name>
</gene>
<reference evidence="3 4" key="1">
    <citation type="submission" date="2020-08" db="EMBL/GenBank/DDBJ databases">
        <title>Sequencing the genomes of 1000 actinobacteria strains.</title>
        <authorList>
            <person name="Klenk H.-P."/>
        </authorList>
    </citation>
    <scope>NUCLEOTIDE SEQUENCE [LARGE SCALE GENOMIC DNA]</scope>
    <source>
        <strain evidence="3 4">DSM 12511</strain>
    </source>
</reference>
<feature type="transmembrane region" description="Helical" evidence="2">
    <location>
        <begin position="241"/>
        <end position="262"/>
    </location>
</feature>
<dbReference type="Proteomes" id="UP000537775">
    <property type="component" value="Unassembled WGS sequence"/>
</dbReference>
<dbReference type="RefSeq" id="WP_184750299.1">
    <property type="nucleotide sequence ID" value="NZ_BAAAJR010000010.1"/>
</dbReference>
<keyword evidence="4" id="KW-1185">Reference proteome</keyword>
<evidence type="ECO:0000313" key="4">
    <source>
        <dbReference type="Proteomes" id="UP000537775"/>
    </source>
</evidence>
<evidence type="ECO:0000256" key="1">
    <source>
        <dbReference type="SAM" id="MobiDB-lite"/>
    </source>
</evidence>
<name>A0A7X0FPD0_9MICO</name>
<accession>A0A7X0FPD0</accession>
<evidence type="ECO:0000256" key="2">
    <source>
        <dbReference type="SAM" id="Phobius"/>
    </source>
</evidence>
<evidence type="ECO:0008006" key="5">
    <source>
        <dbReference type="Google" id="ProtNLM"/>
    </source>
</evidence>
<sequence length="271" mass="26887">MTGGVDAGRPTKPDEGGVDETAVPDASGEAASARTDAVSPDAATPPDAAGPAAPLANAPDSADAPAGSHEPAAPEAPQAVTPAATEPAAPAGSEPSAPVVGAAAPATESAPDTADSPAEGGWLYPTAVPVTSEWMTGPTSADVDSRADTSRLPGQHRGGFSRLPTAPVDVTVRTGPEPDTATNWAQTPQAGPQRGLAGWALMFAVLGLAVSMFVGWGFPIGLVGVASGILALRRPTENRALAGWAVVLGTASLIYSAGWLWFAASQANLFG</sequence>
<proteinExistence type="predicted"/>
<comment type="caution">
    <text evidence="3">The sequence shown here is derived from an EMBL/GenBank/DDBJ whole genome shotgun (WGS) entry which is preliminary data.</text>
</comment>
<feature type="compositionally biased region" description="Low complexity" evidence="1">
    <location>
        <begin position="70"/>
        <end position="106"/>
    </location>
</feature>
<keyword evidence="2" id="KW-0812">Transmembrane</keyword>
<feature type="compositionally biased region" description="Low complexity" evidence="1">
    <location>
        <begin position="36"/>
        <end position="60"/>
    </location>
</feature>
<dbReference type="AlphaFoldDB" id="A0A7X0FPD0"/>
<feature type="transmembrane region" description="Helical" evidence="2">
    <location>
        <begin position="196"/>
        <end position="229"/>
    </location>
</feature>
<dbReference type="EMBL" id="JACHML010000001">
    <property type="protein sequence ID" value="MBB6391131.1"/>
    <property type="molecule type" value="Genomic_DNA"/>
</dbReference>
<evidence type="ECO:0000313" key="3">
    <source>
        <dbReference type="EMBL" id="MBB6391131.1"/>
    </source>
</evidence>
<keyword evidence="2" id="KW-1133">Transmembrane helix</keyword>
<feature type="region of interest" description="Disordered" evidence="1">
    <location>
        <begin position="1"/>
        <end position="168"/>
    </location>
</feature>
<protein>
    <recommendedName>
        <fullName evidence="5">DUF4190 domain-containing protein</fullName>
    </recommendedName>
</protein>
<keyword evidence="2" id="KW-0472">Membrane</keyword>